<organism evidence="2 3">
    <name type="scientific">Streptococcus pluranimalium</name>
    <dbReference type="NCBI Taxonomy" id="82348"/>
    <lineage>
        <taxon>Bacteria</taxon>
        <taxon>Bacillati</taxon>
        <taxon>Bacillota</taxon>
        <taxon>Bacilli</taxon>
        <taxon>Lactobacillales</taxon>
        <taxon>Streptococcaceae</taxon>
        <taxon>Streptococcus</taxon>
    </lineage>
</organism>
<accession>A0A2L0D471</accession>
<dbReference type="InterPro" id="IPR025868">
    <property type="entry name" value="Zn_ribbon_dom_put"/>
</dbReference>
<protein>
    <recommendedName>
        <fullName evidence="1">Putative zinc ribbon domain-containing protein</fullName>
    </recommendedName>
</protein>
<dbReference type="RefSeq" id="WP_104967955.1">
    <property type="nucleotide sequence ID" value="NZ_CP025536.1"/>
</dbReference>
<proteinExistence type="predicted"/>
<dbReference type="AlphaFoldDB" id="A0A2L0D471"/>
<dbReference type="GeneID" id="98393394"/>
<dbReference type="Proteomes" id="UP000238956">
    <property type="component" value="Chromosome"/>
</dbReference>
<name>A0A2L0D471_9STRE</name>
<feature type="domain" description="Putative zinc ribbon" evidence="1">
    <location>
        <begin position="4"/>
        <end position="88"/>
    </location>
</feature>
<gene>
    <name evidence="2" type="ORF">C0J00_05660</name>
</gene>
<reference evidence="2 3" key="1">
    <citation type="submission" date="2017-12" db="EMBL/GenBank/DDBJ databases">
        <authorList>
            <person name="Hurst M.R.H."/>
        </authorList>
    </citation>
    <scope>NUCLEOTIDE SEQUENCE [LARGE SCALE GENOMIC DNA]</scope>
    <source>
        <strain evidence="2 3">TH11417</strain>
    </source>
</reference>
<evidence type="ECO:0000313" key="3">
    <source>
        <dbReference type="Proteomes" id="UP000238956"/>
    </source>
</evidence>
<sequence length="88" mass="10123">MEKFCQSCAMPLNLHGEDVRGSETNGLVSESYCYYCYQNGQWTEPNITYKEMLTKGKNAISQGQGNALIKSLMKLSYPMMLKRAKRWQ</sequence>
<dbReference type="OrthoDB" id="9801008at2"/>
<evidence type="ECO:0000259" key="1">
    <source>
        <dbReference type="Pfam" id="PF12674"/>
    </source>
</evidence>
<evidence type="ECO:0000313" key="2">
    <source>
        <dbReference type="EMBL" id="AUW96628.1"/>
    </source>
</evidence>
<dbReference type="KEGG" id="splr:C0J00_05660"/>
<keyword evidence="3" id="KW-1185">Reference proteome</keyword>
<dbReference type="Pfam" id="PF12674">
    <property type="entry name" value="Zn_ribbon_2"/>
    <property type="match status" value="1"/>
</dbReference>
<reference evidence="2 3" key="2">
    <citation type="submission" date="2018-02" db="EMBL/GenBank/DDBJ databases">
        <title>Whole genome sequencing analysis of Streptococcus pluranimalium isolated from cattle infected mastitis in China.</title>
        <authorList>
            <person name="Zhang J.-R."/>
            <person name="Hu G.-Z."/>
        </authorList>
    </citation>
    <scope>NUCLEOTIDE SEQUENCE [LARGE SCALE GENOMIC DNA]</scope>
    <source>
        <strain evidence="2 3">TH11417</strain>
    </source>
</reference>
<dbReference type="EMBL" id="CP025536">
    <property type="protein sequence ID" value="AUW96628.1"/>
    <property type="molecule type" value="Genomic_DNA"/>
</dbReference>